<feature type="region of interest" description="Disordered" evidence="1">
    <location>
        <begin position="1"/>
        <end position="25"/>
    </location>
</feature>
<evidence type="ECO:0000256" key="1">
    <source>
        <dbReference type="SAM" id="MobiDB-lite"/>
    </source>
</evidence>
<protein>
    <submittedName>
        <fullName evidence="2">Uncharacterized protein</fullName>
    </submittedName>
</protein>
<reference evidence="2" key="1">
    <citation type="submission" date="2001-05" db="EMBL/GenBank/DDBJ databases">
        <title>Identification of Myxococcus xanthus FruA-associating protein, FapA.</title>
        <authorList>
            <person name="Ueki T."/>
            <person name="Inouye S."/>
        </authorList>
    </citation>
    <scope>NUCLEOTIDE SEQUENCE</scope>
    <source>
        <strain evidence="2">DZF1</strain>
    </source>
</reference>
<sequence length="55" mass="6343">MRKPERTKNRSTPVHPAPASHHVTRPATLWSLRWVVWKNTTSRTARPRTPSSTGR</sequence>
<proteinExistence type="predicted"/>
<dbReference type="EMBL" id="AY033944">
    <property type="protein sequence ID" value="AAK59403.1"/>
    <property type="molecule type" value="Genomic_DNA"/>
</dbReference>
<name>Q8KRC1_MYXXA</name>
<evidence type="ECO:0000313" key="2">
    <source>
        <dbReference type="EMBL" id="AAK59403.1"/>
    </source>
</evidence>
<organism evidence="2">
    <name type="scientific">Myxococcus xanthus</name>
    <dbReference type="NCBI Taxonomy" id="34"/>
    <lineage>
        <taxon>Bacteria</taxon>
        <taxon>Pseudomonadati</taxon>
        <taxon>Myxococcota</taxon>
        <taxon>Myxococcia</taxon>
        <taxon>Myxococcales</taxon>
        <taxon>Cystobacterineae</taxon>
        <taxon>Myxococcaceae</taxon>
        <taxon>Myxococcus</taxon>
    </lineage>
</organism>
<accession>Q8KRC1</accession>
<dbReference type="AlphaFoldDB" id="Q8KRC1"/>